<dbReference type="AlphaFoldDB" id="A0A2T7G6T0"/>
<dbReference type="EMBL" id="QCYH01000005">
    <property type="protein sequence ID" value="PVA10130.1"/>
    <property type="molecule type" value="Genomic_DNA"/>
</dbReference>
<comment type="caution">
    <text evidence="3">The sequence shown here is derived from an EMBL/GenBank/DDBJ whole genome shotgun (WGS) entry which is preliminary data.</text>
</comment>
<keyword evidence="4" id="KW-1185">Reference proteome</keyword>
<keyword evidence="1" id="KW-0812">Transmembrane</keyword>
<dbReference type="RefSeq" id="WP_108692213.1">
    <property type="nucleotide sequence ID" value="NZ_QCYH01000005.1"/>
</dbReference>
<sequence>MRLFQHRNRQHSAESRRIYALYEIAYTVVDFAAATSFVIGSLLFFWKEYETPAIWLFLIGSICFALKPTIRMAREFRLLELGDTEDLAKRYEG</sequence>
<evidence type="ECO:0000313" key="3">
    <source>
        <dbReference type="EMBL" id="PVA10130.1"/>
    </source>
</evidence>
<evidence type="ECO:0000313" key="4">
    <source>
        <dbReference type="Proteomes" id="UP000244446"/>
    </source>
</evidence>
<keyword evidence="1" id="KW-1133">Transmembrane helix</keyword>
<dbReference type="Proteomes" id="UP000244446">
    <property type="component" value="Unassembled WGS sequence"/>
</dbReference>
<evidence type="ECO:0000259" key="2">
    <source>
        <dbReference type="Pfam" id="PF14145"/>
    </source>
</evidence>
<keyword evidence="1" id="KW-0472">Membrane</keyword>
<evidence type="ECO:0000256" key="1">
    <source>
        <dbReference type="SAM" id="Phobius"/>
    </source>
</evidence>
<feature type="domain" description="YrhK" evidence="2">
    <location>
        <begin position="21"/>
        <end position="75"/>
    </location>
</feature>
<name>A0A2T7G6T0_9RHOB</name>
<reference evidence="3 4" key="1">
    <citation type="submission" date="2018-04" db="EMBL/GenBank/DDBJ databases">
        <title>Pelagivirga bohaiensis gen. nov., sp. nov., a bacterium isolated from the Bohai Sea.</title>
        <authorList>
            <person name="Ji X."/>
        </authorList>
    </citation>
    <scope>NUCLEOTIDE SEQUENCE [LARGE SCALE GENOMIC DNA]</scope>
    <source>
        <strain evidence="3 4">BH-SD19</strain>
    </source>
</reference>
<organism evidence="3 4">
    <name type="scientific">Pelagivirga sediminicola</name>
    <dbReference type="NCBI Taxonomy" id="2170575"/>
    <lineage>
        <taxon>Bacteria</taxon>
        <taxon>Pseudomonadati</taxon>
        <taxon>Pseudomonadota</taxon>
        <taxon>Alphaproteobacteria</taxon>
        <taxon>Rhodobacterales</taxon>
        <taxon>Paracoccaceae</taxon>
        <taxon>Pelagivirga</taxon>
    </lineage>
</organism>
<accession>A0A2T7G6T0</accession>
<proteinExistence type="predicted"/>
<gene>
    <name evidence="3" type="ORF">DC366_10785</name>
</gene>
<dbReference type="Pfam" id="PF14145">
    <property type="entry name" value="YrhK"/>
    <property type="match status" value="1"/>
</dbReference>
<feature type="transmembrane region" description="Helical" evidence="1">
    <location>
        <begin position="21"/>
        <end position="46"/>
    </location>
</feature>
<protein>
    <recommendedName>
        <fullName evidence="2">YrhK domain-containing protein</fullName>
    </recommendedName>
</protein>
<dbReference type="InterPro" id="IPR025424">
    <property type="entry name" value="YrhK_domain"/>
</dbReference>
<feature type="transmembrane region" description="Helical" evidence="1">
    <location>
        <begin position="52"/>
        <end position="70"/>
    </location>
</feature>
<dbReference type="OrthoDB" id="5862062at2"/>